<dbReference type="GO" id="GO:0015288">
    <property type="term" value="F:porin activity"/>
    <property type="evidence" value="ECO:0007669"/>
    <property type="project" value="TreeGrafter"/>
</dbReference>
<dbReference type="InterPro" id="IPR003423">
    <property type="entry name" value="OMP_efflux"/>
</dbReference>
<sequence length="533" mass="57891">MKLECAPMMRTFCPDSRFRFARTPGHHSAWRGWWQRWWQIPVLVLPACLVSTALQAQPHLPVSCMLATQPPAQLTDLLDEALCADARTRLAWQQIQLQSARLDAQLASARPELNLRLETGRESGALAASSGHSRTATLELGWLLLDGGRQEAATRAARLAVTEAMAQRDTAFQSVLLDTAQAYHAVLDAQQALQARQALQDMLAALQPDLQQRHRSGKAEHTALLELRQARTRNQISLRDSALALTVARARLSALTSRAPDTPWPALADTAAPEPDTTAFTAVDGIERSLSQALDDHPELAAARARIGVARAALDQAERAGRPTLGLSHALGRGRRTGETADGTPVSGSARQTTLTLTWPLFDGGVRQAQRQAASVEHATARTALEDQRQRLAVSVWEAYQEWRTAAAVQTEYQDLVRLARGLLFAETARYQGGDEDASLADLLTARQDWTDAQIEQQQASSRQRLSRWRLAASLGRLERGALRPTDAPGRLAAAPVPAAVPAARPTLPPTRPVSGGCQPGTLGQGDAWCVPR</sequence>
<evidence type="ECO:0000256" key="6">
    <source>
        <dbReference type="ARBA" id="ARBA00023136"/>
    </source>
</evidence>
<dbReference type="Gene3D" id="1.20.1600.10">
    <property type="entry name" value="Outer membrane efflux proteins (OEP)"/>
    <property type="match status" value="1"/>
</dbReference>
<feature type="region of interest" description="Disordered" evidence="8">
    <location>
        <begin position="326"/>
        <end position="350"/>
    </location>
</feature>
<protein>
    <submittedName>
        <fullName evidence="9">Outer membrane protein</fullName>
    </submittedName>
</protein>
<dbReference type="GO" id="GO:0015562">
    <property type="term" value="F:efflux transmembrane transporter activity"/>
    <property type="evidence" value="ECO:0007669"/>
    <property type="project" value="InterPro"/>
</dbReference>
<keyword evidence="10" id="KW-1185">Reference proteome</keyword>
<proteinExistence type="inferred from homology"/>
<comment type="subcellular location">
    <subcellularLocation>
        <location evidence="1">Cell outer membrane</location>
    </subcellularLocation>
</comment>
<name>A0A7Y9UI02_9BURK</name>
<evidence type="ECO:0000256" key="1">
    <source>
        <dbReference type="ARBA" id="ARBA00004442"/>
    </source>
</evidence>
<evidence type="ECO:0000256" key="8">
    <source>
        <dbReference type="SAM" id="MobiDB-lite"/>
    </source>
</evidence>
<accession>A0A7Y9UI02</accession>
<dbReference type="RefSeq" id="WP_179632227.1">
    <property type="nucleotide sequence ID" value="NZ_JACCFH010000001.1"/>
</dbReference>
<feature type="region of interest" description="Disordered" evidence="8">
    <location>
        <begin position="503"/>
        <end position="527"/>
    </location>
</feature>
<evidence type="ECO:0000256" key="7">
    <source>
        <dbReference type="ARBA" id="ARBA00023237"/>
    </source>
</evidence>
<keyword evidence="7" id="KW-0998">Cell outer membrane</keyword>
<evidence type="ECO:0000256" key="2">
    <source>
        <dbReference type="ARBA" id="ARBA00007613"/>
    </source>
</evidence>
<dbReference type="InterPro" id="IPR051906">
    <property type="entry name" value="TolC-like"/>
</dbReference>
<dbReference type="GO" id="GO:1990281">
    <property type="term" value="C:efflux pump complex"/>
    <property type="evidence" value="ECO:0007669"/>
    <property type="project" value="TreeGrafter"/>
</dbReference>
<evidence type="ECO:0000256" key="5">
    <source>
        <dbReference type="ARBA" id="ARBA00022692"/>
    </source>
</evidence>
<comment type="similarity">
    <text evidence="2">Belongs to the outer membrane factor (OMF) (TC 1.B.17) family.</text>
</comment>
<dbReference type="Proteomes" id="UP000518288">
    <property type="component" value="Unassembled WGS sequence"/>
</dbReference>
<dbReference type="EMBL" id="JACCFH010000001">
    <property type="protein sequence ID" value="NYG31215.1"/>
    <property type="molecule type" value="Genomic_DNA"/>
</dbReference>
<dbReference type="PANTHER" id="PTHR30026:SF20">
    <property type="entry name" value="OUTER MEMBRANE PROTEIN TOLC"/>
    <property type="match status" value="1"/>
</dbReference>
<keyword evidence="5" id="KW-0812">Transmembrane</keyword>
<keyword evidence="6" id="KW-0472">Membrane</keyword>
<organism evidence="9 10">
    <name type="scientific">Sphaerotilus montanus</name>
    <dbReference type="NCBI Taxonomy" id="522889"/>
    <lineage>
        <taxon>Bacteria</taxon>
        <taxon>Pseudomonadati</taxon>
        <taxon>Pseudomonadota</taxon>
        <taxon>Betaproteobacteria</taxon>
        <taxon>Burkholderiales</taxon>
        <taxon>Sphaerotilaceae</taxon>
        <taxon>Sphaerotilus</taxon>
    </lineage>
</organism>
<evidence type="ECO:0000256" key="3">
    <source>
        <dbReference type="ARBA" id="ARBA00022448"/>
    </source>
</evidence>
<dbReference type="Pfam" id="PF02321">
    <property type="entry name" value="OEP"/>
    <property type="match status" value="2"/>
</dbReference>
<dbReference type="PANTHER" id="PTHR30026">
    <property type="entry name" value="OUTER MEMBRANE PROTEIN TOLC"/>
    <property type="match status" value="1"/>
</dbReference>
<dbReference type="GO" id="GO:0009279">
    <property type="term" value="C:cell outer membrane"/>
    <property type="evidence" value="ECO:0007669"/>
    <property type="project" value="UniProtKB-SubCell"/>
</dbReference>
<evidence type="ECO:0000256" key="4">
    <source>
        <dbReference type="ARBA" id="ARBA00022452"/>
    </source>
</evidence>
<comment type="caution">
    <text evidence="9">The sequence shown here is derived from an EMBL/GenBank/DDBJ whole genome shotgun (WGS) entry which is preliminary data.</text>
</comment>
<dbReference type="SUPFAM" id="SSF56954">
    <property type="entry name" value="Outer membrane efflux proteins (OEP)"/>
    <property type="match status" value="1"/>
</dbReference>
<keyword evidence="3" id="KW-0813">Transport</keyword>
<evidence type="ECO:0000313" key="9">
    <source>
        <dbReference type="EMBL" id="NYG31215.1"/>
    </source>
</evidence>
<keyword evidence="4" id="KW-1134">Transmembrane beta strand</keyword>
<evidence type="ECO:0000313" key="10">
    <source>
        <dbReference type="Proteomes" id="UP000518288"/>
    </source>
</evidence>
<gene>
    <name evidence="9" type="ORF">BDD16_000201</name>
</gene>
<reference evidence="9 10" key="1">
    <citation type="submission" date="2020-07" db="EMBL/GenBank/DDBJ databases">
        <title>Genomic Encyclopedia of Archaeal and Bacterial Type Strains, Phase II (KMG-II): from individual species to whole genera.</title>
        <authorList>
            <person name="Goeker M."/>
        </authorList>
    </citation>
    <scope>NUCLEOTIDE SEQUENCE [LARGE SCALE GENOMIC DNA]</scope>
    <source>
        <strain evidence="9 10">DSM 21226</strain>
    </source>
</reference>
<dbReference type="AlphaFoldDB" id="A0A7Y9UI02"/>